<dbReference type="Gene3D" id="1.10.10.60">
    <property type="entry name" value="Homeodomain-like"/>
    <property type="match status" value="1"/>
</dbReference>
<reference evidence="7" key="1">
    <citation type="submission" date="2015-07" db="EMBL/GenBank/DDBJ databases">
        <authorList>
            <person name="Rodrigo-Torres Lidia"/>
            <person name="Arahal R.David."/>
        </authorList>
    </citation>
    <scope>NUCLEOTIDE SEQUENCE [LARGE SCALE GENOMIC DNA]</scope>
    <source>
        <strain evidence="7">CECT 5096</strain>
    </source>
</reference>
<feature type="domain" description="HTH tetR-type" evidence="5">
    <location>
        <begin position="9"/>
        <end position="69"/>
    </location>
</feature>
<dbReference type="PANTHER" id="PTHR47506">
    <property type="entry name" value="TRANSCRIPTIONAL REGULATORY PROTEIN"/>
    <property type="match status" value="1"/>
</dbReference>
<dbReference type="PANTHER" id="PTHR47506:SF7">
    <property type="entry name" value="TRANSCRIPTIONAL REGULATORY PROTEIN"/>
    <property type="match status" value="1"/>
</dbReference>
<dbReference type="GeneID" id="97672083"/>
<gene>
    <name evidence="6" type="ORF">LA5096_04802</name>
</gene>
<dbReference type="RefSeq" id="WP_055117248.1">
    <property type="nucleotide sequence ID" value="NZ_CXWA01000004.1"/>
</dbReference>
<evidence type="ECO:0000313" key="7">
    <source>
        <dbReference type="Proteomes" id="UP000049983"/>
    </source>
</evidence>
<dbReference type="PRINTS" id="PR00455">
    <property type="entry name" value="HTHTETR"/>
</dbReference>
<evidence type="ECO:0000259" key="5">
    <source>
        <dbReference type="PROSITE" id="PS50977"/>
    </source>
</evidence>
<sequence length="193" mass="20779">MAKQQVRKAETQKSLLSAASRSFRSKGYAGVGVDGIARAAGATSGAFYSHLGSKDGAFLAALELGLDEVIETVPDYQRRYNSNWPEAFARYYLGSTHRRDLACGCAMTALSPDVVRSNDETRELYEHKMKTIAELIAKGLEGESDDEKLNKAWAFLSILIGALMTSRAMASEDQADAVASAAFTSAMTAVGHE</sequence>
<organism evidence="6 7">
    <name type="scientific">Roseibium album</name>
    <dbReference type="NCBI Taxonomy" id="311410"/>
    <lineage>
        <taxon>Bacteria</taxon>
        <taxon>Pseudomonadati</taxon>
        <taxon>Pseudomonadota</taxon>
        <taxon>Alphaproteobacteria</taxon>
        <taxon>Hyphomicrobiales</taxon>
        <taxon>Stappiaceae</taxon>
        <taxon>Roseibium</taxon>
    </lineage>
</organism>
<name>A0A0M7AQG2_9HYPH</name>
<keyword evidence="2 4" id="KW-0238">DNA-binding</keyword>
<protein>
    <submittedName>
        <fullName evidence="6">DNA-binding transcriptional repressor AcrR</fullName>
    </submittedName>
</protein>
<evidence type="ECO:0000256" key="2">
    <source>
        <dbReference type="ARBA" id="ARBA00023125"/>
    </source>
</evidence>
<evidence type="ECO:0000256" key="3">
    <source>
        <dbReference type="ARBA" id="ARBA00023163"/>
    </source>
</evidence>
<feature type="DNA-binding region" description="H-T-H motif" evidence="4">
    <location>
        <begin position="32"/>
        <end position="51"/>
    </location>
</feature>
<evidence type="ECO:0000313" key="6">
    <source>
        <dbReference type="EMBL" id="CTQ76586.1"/>
    </source>
</evidence>
<dbReference type="SUPFAM" id="SSF48498">
    <property type="entry name" value="Tetracyclin repressor-like, C-terminal domain"/>
    <property type="match status" value="1"/>
</dbReference>
<dbReference type="Pfam" id="PF00440">
    <property type="entry name" value="TetR_N"/>
    <property type="match status" value="1"/>
</dbReference>
<accession>A0A0M7AQG2</accession>
<dbReference type="InterPro" id="IPR001647">
    <property type="entry name" value="HTH_TetR"/>
</dbReference>
<dbReference type="Proteomes" id="UP000049983">
    <property type="component" value="Unassembled WGS sequence"/>
</dbReference>
<dbReference type="GO" id="GO:0003677">
    <property type="term" value="F:DNA binding"/>
    <property type="evidence" value="ECO:0007669"/>
    <property type="project" value="UniProtKB-UniRule"/>
</dbReference>
<dbReference type="OrthoDB" id="9811084at2"/>
<dbReference type="SUPFAM" id="SSF46689">
    <property type="entry name" value="Homeodomain-like"/>
    <property type="match status" value="1"/>
</dbReference>
<dbReference type="AlphaFoldDB" id="A0A0M7AQG2"/>
<dbReference type="EMBL" id="CXWC01000013">
    <property type="protein sequence ID" value="CTQ76586.1"/>
    <property type="molecule type" value="Genomic_DNA"/>
</dbReference>
<dbReference type="STRING" id="311410.LA5095_03520"/>
<dbReference type="PROSITE" id="PS50977">
    <property type="entry name" value="HTH_TETR_2"/>
    <property type="match status" value="1"/>
</dbReference>
<keyword evidence="7" id="KW-1185">Reference proteome</keyword>
<dbReference type="InterPro" id="IPR009057">
    <property type="entry name" value="Homeodomain-like_sf"/>
</dbReference>
<proteinExistence type="predicted"/>
<evidence type="ECO:0000256" key="4">
    <source>
        <dbReference type="PROSITE-ProRule" id="PRU00335"/>
    </source>
</evidence>
<keyword evidence="3" id="KW-0804">Transcription</keyword>
<dbReference type="InterPro" id="IPR036271">
    <property type="entry name" value="Tet_transcr_reg_TetR-rel_C_sf"/>
</dbReference>
<keyword evidence="1" id="KW-0805">Transcription regulation</keyword>
<evidence type="ECO:0000256" key="1">
    <source>
        <dbReference type="ARBA" id="ARBA00023015"/>
    </source>
</evidence>
<dbReference type="Gene3D" id="1.10.357.10">
    <property type="entry name" value="Tetracycline Repressor, domain 2"/>
    <property type="match status" value="1"/>
</dbReference>